<feature type="binding site" evidence="6">
    <location>
        <position position="776"/>
    </location>
    <ligand>
        <name>Zn(2+)</name>
        <dbReference type="ChEBI" id="CHEBI:29105"/>
    </ligand>
</feature>
<comment type="cofactor">
    <cofactor evidence="6">
        <name>Zn(2+)</name>
        <dbReference type="ChEBI" id="CHEBI:29105"/>
    </cofactor>
</comment>
<evidence type="ECO:0000256" key="6">
    <source>
        <dbReference type="HAMAP-Rule" id="MF_01871"/>
    </source>
</evidence>
<comment type="subcellular location">
    <subcellularLocation>
        <location evidence="6">Cell membrane</location>
        <topology evidence="6">Peripheral membrane protein</topology>
    </subcellularLocation>
</comment>
<keyword evidence="9" id="KW-1185">Reference proteome</keyword>
<proteinExistence type="inferred from homology"/>
<dbReference type="EMBL" id="CZQA01000001">
    <property type="protein sequence ID" value="CUS33325.1"/>
    <property type="molecule type" value="Genomic_DNA"/>
</dbReference>
<keyword evidence="4 6" id="KW-0862">Zinc</keyword>
<keyword evidence="3 6" id="KW-0479">Metal-binding</keyword>
<dbReference type="GO" id="GO:0008270">
    <property type="term" value="F:zinc ion binding"/>
    <property type="evidence" value="ECO:0007669"/>
    <property type="project" value="UniProtKB-UniRule"/>
</dbReference>
<feature type="binding site" evidence="6">
    <location>
        <position position="493"/>
    </location>
    <ligand>
        <name>Zn(2+)</name>
        <dbReference type="ChEBI" id="CHEBI:29105"/>
    </ligand>
</feature>
<dbReference type="STRING" id="1742972.COMA1_11095"/>
<keyword evidence="1 6" id="KW-0813">Transport</keyword>
<comment type="function">
    <text evidence="6">Part of an energy-coupled inorganic carbon pump.</text>
</comment>
<dbReference type="HAMAP" id="MF_01871">
    <property type="entry name" value="DabA"/>
    <property type="match status" value="1"/>
</dbReference>
<evidence type="ECO:0000256" key="7">
    <source>
        <dbReference type="SAM" id="MobiDB-lite"/>
    </source>
</evidence>
<accession>A0A0S4L9Q5</accession>
<dbReference type="PANTHER" id="PTHR38344:SF1">
    <property type="entry name" value="INORGANIC CARBON TRANSPORTER SUBUNIT DABA-RELATED"/>
    <property type="match status" value="1"/>
</dbReference>
<keyword evidence="5 6" id="KW-0472">Membrane</keyword>
<evidence type="ECO:0000313" key="9">
    <source>
        <dbReference type="Proteomes" id="UP000199032"/>
    </source>
</evidence>
<dbReference type="GO" id="GO:0005886">
    <property type="term" value="C:plasma membrane"/>
    <property type="evidence" value="ECO:0007669"/>
    <property type="project" value="UniProtKB-SubCell"/>
</dbReference>
<evidence type="ECO:0000256" key="4">
    <source>
        <dbReference type="ARBA" id="ARBA00022833"/>
    </source>
</evidence>
<feature type="binding site" evidence="6">
    <location>
        <position position="491"/>
    </location>
    <ligand>
        <name>Zn(2+)</name>
        <dbReference type="ChEBI" id="CHEBI:29105"/>
    </ligand>
</feature>
<evidence type="ECO:0000256" key="1">
    <source>
        <dbReference type="ARBA" id="ARBA00022448"/>
    </source>
</evidence>
<sequence>MTAQCGTDRFTDAQRMELRSYVQLAGECVSQYWPMRTFIHHNPLHGLERMPFELAVEHGERLFGGRGYLSNEEYRRHFRAGRIMSEDLQAALESIALDENITFAGKRFRHQEILAALVVSGLTDSDGAVDSVDGQPSAEGVLTWLQSQPCTEIRLDNPTSSAEISHLSARETLSAWCDATLGTALVKRINQEMVKWCSSFLDEGEAGWSMPGREQTFYRAWKSLAAHDCTLRLIGIQDAAAKIAALPDRPDDALLQHLAQMRIPKQAWESYLSSQLTALPGWTGYLKWRSQQTDHPYQEVYPVDLVKYLAVRLFYERELVQEACRDTLGIDGQDEAIHRFVVAYPHAYRLRRTWVNGQVLTPFQRQVRQMLKPKTRHAHHSWEELGLQHEAHWRTRQVHQRHHRLASQLMRLSKALAVDPEAIQTTTRSDLQTLYEWLEGCSSALQSSIWLNAFEGGYRRRILHELTASPRQGEADSVSPSLRALAQVVFCIDVRAEVFRRHLEQLGGYETFGLAGFFGVPLDYQPFGAHQPVAHCPVLLKPKNRVREVPRSYQGLLVEERKQAEQLARTATELLHDLKTNVVTPYVMVEAIGWFFGVPLLGRTLFPAWYAKVRRWARRVFMPSLATTLTVETLQREEAEEMVATEQRAIIREVVRQRLALDGAVLSPTLLDKIRRVAIGEAENSHEDIVRVLGLTSEAQAALYQELRDRHRISPRGVSAYLGRLTHTGFSAGEQAYLVEAALRLMGLTANFARVVLFCAHGSTSQNNPYEAALDCGACGGNHGLPNARTIAAMANKPTLRELLKKRGIVIPTDTQFLAAEHDTTTDCVRIVDLEDVPATHRKDLERLLLDLDRAGGQVSLERAQALAPRTSHNARSARQSARRRSEDWAEVRPEWGLSKNSLIVIGRRALTQGLNLEGRSFLHSYDYRQDAAGKILEAIMTAPLVVAQWINMEHYFSSVDNEVYGSGSKVYHNVVGRIGVMTGVWSDLRLGLPAQTVLNGSVPYHEPMRLLTIIEGPKDRIDRVIGKHPLLDQLITLGWITLISLDPTDHRCYRYDRVRGWMKETQQQGGSNHGWTDIAPDEGNQDRCAGRAIEICH</sequence>
<dbReference type="RefSeq" id="WP_090744791.1">
    <property type="nucleotide sequence ID" value="NZ_CZQA01000001.1"/>
</dbReference>
<reference evidence="8 9" key="1">
    <citation type="submission" date="2015-10" db="EMBL/GenBank/DDBJ databases">
        <authorList>
            <person name="Gilbert D.G."/>
        </authorList>
    </citation>
    <scope>NUCLEOTIDE SEQUENCE [LARGE SCALE GENOMIC DNA]</scope>
    <source>
        <strain evidence="8">COMA1</strain>
    </source>
</reference>
<keyword evidence="2 6" id="KW-1003">Cell membrane</keyword>
<name>A0A0S4L9Q5_9BACT</name>
<evidence type="ECO:0000256" key="5">
    <source>
        <dbReference type="ARBA" id="ARBA00023136"/>
    </source>
</evidence>
<feature type="binding site" evidence="6">
    <location>
        <position position="761"/>
    </location>
    <ligand>
        <name>Zn(2+)</name>
        <dbReference type="ChEBI" id="CHEBI:29105"/>
    </ligand>
</feature>
<gene>
    <name evidence="6" type="primary">dabA</name>
    <name evidence="8" type="ORF">COMA1_11095</name>
</gene>
<comment type="subunit">
    <text evidence="6">Forms a complex with DabB.</text>
</comment>
<evidence type="ECO:0000256" key="2">
    <source>
        <dbReference type="ARBA" id="ARBA00022475"/>
    </source>
</evidence>
<organism evidence="8 9">
    <name type="scientific">Candidatus Nitrospira nitrosa</name>
    <dbReference type="NCBI Taxonomy" id="1742972"/>
    <lineage>
        <taxon>Bacteria</taxon>
        <taxon>Pseudomonadati</taxon>
        <taxon>Nitrospirota</taxon>
        <taxon>Nitrospiria</taxon>
        <taxon>Nitrospirales</taxon>
        <taxon>Nitrospiraceae</taxon>
        <taxon>Nitrospira</taxon>
    </lineage>
</organism>
<evidence type="ECO:0000256" key="3">
    <source>
        <dbReference type="ARBA" id="ARBA00022723"/>
    </source>
</evidence>
<feature type="region of interest" description="Disordered" evidence="7">
    <location>
        <begin position="867"/>
        <end position="886"/>
    </location>
</feature>
<dbReference type="PANTHER" id="PTHR38344">
    <property type="entry name" value="UPF0753 PROTEIN AQ_863"/>
    <property type="match status" value="1"/>
</dbReference>
<comment type="similarity">
    <text evidence="6">Belongs to the inorganic carbon transporter (TC 9.A.2) DabA family.</text>
</comment>
<protein>
    <recommendedName>
        <fullName evidence="6">Probable inorganic carbon transporter subunit DabA</fullName>
    </recommendedName>
</protein>
<dbReference type="Proteomes" id="UP000199032">
    <property type="component" value="Unassembled WGS sequence"/>
</dbReference>
<dbReference type="AlphaFoldDB" id="A0A0S4L9Q5"/>
<dbReference type="Pfam" id="PF10070">
    <property type="entry name" value="DabA"/>
    <property type="match status" value="1"/>
</dbReference>
<dbReference type="InterPro" id="IPR018752">
    <property type="entry name" value="DabA"/>
</dbReference>
<evidence type="ECO:0000313" key="8">
    <source>
        <dbReference type="EMBL" id="CUS33325.1"/>
    </source>
</evidence>
<dbReference type="OrthoDB" id="9757711at2"/>